<evidence type="ECO:0000259" key="4">
    <source>
        <dbReference type="PROSITE" id="PS50035"/>
    </source>
</evidence>
<evidence type="ECO:0000256" key="3">
    <source>
        <dbReference type="SAM" id="Phobius"/>
    </source>
</evidence>
<dbReference type="SMART" id="SM00155">
    <property type="entry name" value="PLDc"/>
    <property type="match status" value="2"/>
</dbReference>
<name>A0A1I8B5U8_MELHA</name>
<dbReference type="Proteomes" id="UP000095281">
    <property type="component" value="Unplaced"/>
</dbReference>
<accession>A0A1I8B5U8</accession>
<evidence type="ECO:0000313" key="5">
    <source>
        <dbReference type="Proteomes" id="UP000095281"/>
    </source>
</evidence>
<reference evidence="6" key="1">
    <citation type="submission" date="2016-11" db="UniProtKB">
        <authorList>
            <consortium name="WormBaseParasite"/>
        </authorList>
    </citation>
    <scope>IDENTIFICATION</scope>
</reference>
<dbReference type="PANTHER" id="PTHR10185">
    <property type="entry name" value="PHOSPHOLIPASE D - RELATED"/>
    <property type="match status" value="1"/>
</dbReference>
<dbReference type="CDD" id="cd09106">
    <property type="entry name" value="PLDc_vPLD3_4_5_like_1"/>
    <property type="match status" value="1"/>
</dbReference>
<dbReference type="Pfam" id="PF13091">
    <property type="entry name" value="PLDc_2"/>
    <property type="match status" value="1"/>
</dbReference>
<feature type="domain" description="PLD phosphodiesterase" evidence="4">
    <location>
        <begin position="488"/>
        <end position="514"/>
    </location>
</feature>
<feature type="region of interest" description="Disordered" evidence="2">
    <location>
        <begin position="1"/>
        <end position="35"/>
    </location>
</feature>
<dbReference type="Gene3D" id="3.30.870.10">
    <property type="entry name" value="Endonuclease Chain A"/>
    <property type="match status" value="2"/>
</dbReference>
<dbReference type="PANTHER" id="PTHR10185:SF25">
    <property type="entry name" value="PLD PHOSPHODIESTERASE DOMAIN-CONTAINING PROTEIN"/>
    <property type="match status" value="1"/>
</dbReference>
<feature type="compositionally biased region" description="Basic and acidic residues" evidence="2">
    <location>
        <begin position="1"/>
        <end position="12"/>
    </location>
</feature>
<keyword evidence="3" id="KW-0812">Transmembrane</keyword>
<dbReference type="Pfam" id="PF13918">
    <property type="entry name" value="PLDc_3"/>
    <property type="match status" value="1"/>
</dbReference>
<comment type="similarity">
    <text evidence="1">Belongs to the phospholipase D family.</text>
</comment>
<keyword evidence="3" id="KW-1133">Transmembrane helix</keyword>
<dbReference type="InterPro" id="IPR032803">
    <property type="entry name" value="PLDc_3"/>
</dbReference>
<protein>
    <submittedName>
        <fullName evidence="6">PLD phosphodiesterase domain-containing protein</fullName>
    </submittedName>
</protein>
<dbReference type="InterPro" id="IPR050874">
    <property type="entry name" value="Diverse_PLD-related"/>
</dbReference>
<feature type="compositionally biased region" description="Basic and acidic residues" evidence="2">
    <location>
        <begin position="19"/>
        <end position="33"/>
    </location>
</feature>
<feature type="transmembrane region" description="Helical" evidence="3">
    <location>
        <begin position="67"/>
        <end position="89"/>
    </location>
</feature>
<evidence type="ECO:0000256" key="1">
    <source>
        <dbReference type="ARBA" id="ARBA00008664"/>
    </source>
</evidence>
<evidence type="ECO:0000256" key="2">
    <source>
        <dbReference type="SAM" id="MobiDB-lite"/>
    </source>
</evidence>
<sequence length="597" mass="67943">MEKEEINKEKHQNIPLQRKNFEKQENPLNEPKDGVSTSFALQQPLQYRRNSIRSSDRREGTLSDSSLLFAQIIVCGTLFGIATILLWQLPFSTRFRNRLEPIASMPIQPDELECSQTCRIQLVESIAQNLTFPIEYSQQPALSTFSAWSRLINGAKNSLLIAAYKSSLRGKHVLGEQALNNISFQGEQMFDALIGAGLERGIQIKMVENAVAKDKGDNEDGNSLAKRGVLNRRVLNLQKIFNTGVMHSKVIVADNKHFYLGSANLDWRSLTQKMEMGVLVQDCPCLSRDLAKIFEIYWQASEKRCAKEVQKIIQQMPPAFYNSQKPLRISDGENNKLSVHLSQFTCKGRASEFSQITVSFFGNHSANKWTIVEASPRSLNSPRRSWDLNDIVEAIKNAKNQILIHVMDYFPMFLYTQKGKYWPPIDNAIREAILRGVKIRIISTALHYPTKGLGFLKSLEVLGERQGVGSVTVVLPADSFAYQPVLQRDRRTHKKFLMTDDTLIIGTSNWSGDYFEDLGTGVAIVLKQTEKSKIPQIFKQMKNLFERDWNSEYAHLLNIYIKNCLENEGEINEICEIEKDPKLLTNFVINKTTISIK</sequence>
<feature type="domain" description="PLD phosphodiesterase" evidence="4">
    <location>
        <begin position="242"/>
        <end position="269"/>
    </location>
</feature>
<evidence type="ECO:0000313" key="6">
    <source>
        <dbReference type="WBParaSite" id="MhA1_Contig145.frz3.fgene1"/>
    </source>
</evidence>
<proteinExistence type="inferred from homology"/>
<keyword evidence="3" id="KW-0472">Membrane</keyword>
<dbReference type="InterPro" id="IPR001736">
    <property type="entry name" value="PLipase_D/transphosphatidylase"/>
</dbReference>
<dbReference type="OMA" id="IHVMDYF"/>
<keyword evidence="5" id="KW-1185">Reference proteome</keyword>
<dbReference type="InterPro" id="IPR025202">
    <property type="entry name" value="PLD-like_dom"/>
</dbReference>
<organism evidence="5 6">
    <name type="scientific">Meloidogyne hapla</name>
    <name type="common">Root-knot nematode worm</name>
    <dbReference type="NCBI Taxonomy" id="6305"/>
    <lineage>
        <taxon>Eukaryota</taxon>
        <taxon>Metazoa</taxon>
        <taxon>Ecdysozoa</taxon>
        <taxon>Nematoda</taxon>
        <taxon>Chromadorea</taxon>
        <taxon>Rhabditida</taxon>
        <taxon>Tylenchina</taxon>
        <taxon>Tylenchomorpha</taxon>
        <taxon>Tylenchoidea</taxon>
        <taxon>Meloidogynidae</taxon>
        <taxon>Meloidogyninae</taxon>
        <taxon>Meloidogyne</taxon>
    </lineage>
</organism>
<dbReference type="SUPFAM" id="SSF56024">
    <property type="entry name" value="Phospholipase D/nuclease"/>
    <property type="match status" value="2"/>
</dbReference>
<dbReference type="CDD" id="cd09107">
    <property type="entry name" value="PLDc_vPLD3_4_5_like_2"/>
    <property type="match status" value="1"/>
</dbReference>
<dbReference type="PROSITE" id="PS50035">
    <property type="entry name" value="PLD"/>
    <property type="match status" value="2"/>
</dbReference>
<dbReference type="WBParaSite" id="MhA1_Contig145.frz3.fgene1">
    <property type="protein sequence ID" value="MhA1_Contig145.frz3.fgene1"/>
    <property type="gene ID" value="MhA1_Contig145.frz3.fgene1"/>
</dbReference>
<dbReference type="AlphaFoldDB" id="A0A1I8B5U8"/>
<dbReference type="GO" id="GO:0003824">
    <property type="term" value="F:catalytic activity"/>
    <property type="evidence" value="ECO:0007669"/>
    <property type="project" value="InterPro"/>
</dbReference>